<dbReference type="AlphaFoldDB" id="A0AAJ0U2A4"/>
<dbReference type="InterPro" id="IPR036873">
    <property type="entry name" value="Rhodanese-like_dom_sf"/>
</dbReference>
<comment type="caution">
    <text evidence="2">The sequence shown here is derived from an EMBL/GenBank/DDBJ whole genome shotgun (WGS) entry which is preliminary data.</text>
</comment>
<dbReference type="RefSeq" id="WP_200344558.1">
    <property type="nucleotide sequence ID" value="NZ_NRSJ01000003.1"/>
</dbReference>
<feature type="domain" description="Rhodanese" evidence="1">
    <location>
        <begin position="16"/>
        <end position="104"/>
    </location>
</feature>
<dbReference type="Gene3D" id="3.40.250.10">
    <property type="entry name" value="Rhodanese-like domain"/>
    <property type="match status" value="1"/>
</dbReference>
<dbReference type="PANTHER" id="PTHR43031:SF17">
    <property type="entry name" value="SULFURTRANSFERASE YTWF-RELATED"/>
    <property type="match status" value="1"/>
</dbReference>
<dbReference type="InterPro" id="IPR001763">
    <property type="entry name" value="Rhodanese-like_dom"/>
</dbReference>
<protein>
    <submittedName>
        <fullName evidence="2">Sulfurtransferase</fullName>
    </submittedName>
</protein>
<reference evidence="2" key="1">
    <citation type="submission" date="2017-08" db="EMBL/GenBank/DDBJ databases">
        <authorList>
            <person name="Imhoff J.F."/>
            <person name="Rahn T."/>
            <person name="Kuenzel S."/>
            <person name="Neulinger S.C."/>
        </authorList>
    </citation>
    <scope>NUCLEOTIDE SEQUENCE</scope>
    <source>
        <strain evidence="2">DSM 11080</strain>
    </source>
</reference>
<dbReference type="SUPFAM" id="SSF52821">
    <property type="entry name" value="Rhodanese/Cell cycle control phosphatase"/>
    <property type="match status" value="1"/>
</dbReference>
<dbReference type="EMBL" id="NRSJ01000003">
    <property type="protein sequence ID" value="MBK1703527.1"/>
    <property type="molecule type" value="Genomic_DNA"/>
</dbReference>
<proteinExistence type="predicted"/>
<gene>
    <name evidence="2" type="ORF">CKO40_02890</name>
</gene>
<dbReference type="InterPro" id="IPR050229">
    <property type="entry name" value="GlpE_sulfurtransferase"/>
</dbReference>
<sequence length="108" mass="11760">MVTEIDSEGLQARLTSGDDILLVDVRTASEVAQGALPNAIHIPMAVIPVRSNELPRDRDVVVYCRSGARSYHTCQFLAQQGFENAINLRGGIIAWARHGYEIAPLESG</sequence>
<evidence type="ECO:0000259" key="1">
    <source>
        <dbReference type="PROSITE" id="PS50206"/>
    </source>
</evidence>
<dbReference type="SMART" id="SM00450">
    <property type="entry name" value="RHOD"/>
    <property type="match status" value="1"/>
</dbReference>
<dbReference type="PANTHER" id="PTHR43031">
    <property type="entry name" value="FAD-DEPENDENT OXIDOREDUCTASE"/>
    <property type="match status" value="1"/>
</dbReference>
<organism evidence="2 3">
    <name type="scientific">Halochromatium glycolicum</name>
    <dbReference type="NCBI Taxonomy" id="85075"/>
    <lineage>
        <taxon>Bacteria</taxon>
        <taxon>Pseudomonadati</taxon>
        <taxon>Pseudomonadota</taxon>
        <taxon>Gammaproteobacteria</taxon>
        <taxon>Chromatiales</taxon>
        <taxon>Chromatiaceae</taxon>
        <taxon>Halochromatium</taxon>
    </lineage>
</organism>
<accession>A0AAJ0U2A4</accession>
<dbReference type="Pfam" id="PF00581">
    <property type="entry name" value="Rhodanese"/>
    <property type="match status" value="1"/>
</dbReference>
<reference evidence="2" key="2">
    <citation type="journal article" date="2020" name="Microorganisms">
        <title>Osmotic Adaptation and Compatible Solute Biosynthesis of Phototrophic Bacteria as Revealed from Genome Analyses.</title>
        <authorList>
            <person name="Imhoff J.F."/>
            <person name="Rahn T."/>
            <person name="Kunzel S."/>
            <person name="Keller A."/>
            <person name="Neulinger S.C."/>
        </authorList>
    </citation>
    <scope>NUCLEOTIDE SEQUENCE</scope>
    <source>
        <strain evidence="2">DSM 11080</strain>
    </source>
</reference>
<evidence type="ECO:0000313" key="3">
    <source>
        <dbReference type="Proteomes" id="UP001296776"/>
    </source>
</evidence>
<keyword evidence="3" id="KW-1185">Reference proteome</keyword>
<name>A0AAJ0U2A4_9GAMM</name>
<dbReference type="PROSITE" id="PS50206">
    <property type="entry name" value="RHODANESE_3"/>
    <property type="match status" value="1"/>
</dbReference>
<dbReference type="Proteomes" id="UP001296776">
    <property type="component" value="Unassembled WGS sequence"/>
</dbReference>
<evidence type="ECO:0000313" key="2">
    <source>
        <dbReference type="EMBL" id="MBK1703527.1"/>
    </source>
</evidence>